<protein>
    <recommendedName>
        <fullName evidence="4">Lipoprotein</fullName>
    </recommendedName>
</protein>
<feature type="chain" id="PRO_5035322657" description="Lipoprotein" evidence="1">
    <location>
        <begin position="28"/>
        <end position="206"/>
    </location>
</feature>
<gene>
    <name evidence="2" type="ORF">IFK94_15165</name>
</gene>
<evidence type="ECO:0008006" key="4">
    <source>
        <dbReference type="Google" id="ProtNLM"/>
    </source>
</evidence>
<evidence type="ECO:0000256" key="1">
    <source>
        <dbReference type="SAM" id="SignalP"/>
    </source>
</evidence>
<dbReference type="Proteomes" id="UP000648239">
    <property type="component" value="Unassembled WGS sequence"/>
</dbReference>
<keyword evidence="1" id="KW-0732">Signal</keyword>
<organism evidence="2 3">
    <name type="scientific">Candidatus Polarisedimenticola svalbardensis</name>
    <dbReference type="NCBI Taxonomy" id="2886004"/>
    <lineage>
        <taxon>Bacteria</taxon>
        <taxon>Pseudomonadati</taxon>
        <taxon>Acidobacteriota</taxon>
        <taxon>Candidatus Polarisedimenticolia</taxon>
        <taxon>Candidatus Polarisedimenticolales</taxon>
        <taxon>Candidatus Polarisedimenticolaceae</taxon>
        <taxon>Candidatus Polarisedimenticola</taxon>
    </lineage>
</organism>
<dbReference type="EMBL" id="JACXWD010000093">
    <property type="protein sequence ID" value="MBD3869460.1"/>
    <property type="molecule type" value="Genomic_DNA"/>
</dbReference>
<comment type="caution">
    <text evidence="2">The sequence shown here is derived from an EMBL/GenBank/DDBJ whole genome shotgun (WGS) entry which is preliminary data.</text>
</comment>
<evidence type="ECO:0000313" key="3">
    <source>
        <dbReference type="Proteomes" id="UP000648239"/>
    </source>
</evidence>
<name>A0A8J6Y2J1_9BACT</name>
<proteinExistence type="predicted"/>
<accession>A0A8J6Y2J1</accession>
<dbReference type="AlphaFoldDB" id="A0A8J6Y2J1"/>
<sequence>MRRSQIVAVVSLAALVLLSGCAAGSYAARTDGPPLDPKFSLSSYIEEGASVAFIVGTRPAGIVKDAEYMPLEIGVANKGMSVLTITPESFVLVDEAGNRYPAVSSEELYREYRRVDVDRRLGEIFPVMRGKFQIYSIVPSNFTPSFDFPTALLKPVLNRYTMIYDLIYFPRPENGTQGRRFELFMSAPELESPVFVQFRVNGKKTD</sequence>
<reference evidence="2 3" key="1">
    <citation type="submission" date="2020-08" db="EMBL/GenBank/DDBJ databases">
        <title>Acidobacteriota in marine sediments use diverse sulfur dissimilation pathways.</title>
        <authorList>
            <person name="Wasmund K."/>
        </authorList>
    </citation>
    <scope>NUCLEOTIDE SEQUENCE [LARGE SCALE GENOMIC DNA]</scope>
    <source>
        <strain evidence="2">MAG AM4</strain>
    </source>
</reference>
<evidence type="ECO:0000313" key="2">
    <source>
        <dbReference type="EMBL" id="MBD3869460.1"/>
    </source>
</evidence>
<feature type="signal peptide" evidence="1">
    <location>
        <begin position="1"/>
        <end position="27"/>
    </location>
</feature>
<dbReference type="PROSITE" id="PS51257">
    <property type="entry name" value="PROKAR_LIPOPROTEIN"/>
    <property type="match status" value="1"/>
</dbReference>